<protein>
    <submittedName>
        <fullName evidence="1">Uncharacterized protein</fullName>
    </submittedName>
</protein>
<comment type="caution">
    <text evidence="1">The sequence shown here is derived from an EMBL/GenBank/DDBJ whole genome shotgun (WGS) entry which is preliminary data.</text>
</comment>
<reference evidence="1" key="1">
    <citation type="journal article" date="2022" name="bioRxiv">
        <title>Sequencing and chromosome-scale assembly of the giantPleurodeles waltlgenome.</title>
        <authorList>
            <person name="Brown T."/>
            <person name="Elewa A."/>
            <person name="Iarovenko S."/>
            <person name="Subramanian E."/>
            <person name="Araus A.J."/>
            <person name="Petzold A."/>
            <person name="Susuki M."/>
            <person name="Suzuki K.-i.T."/>
            <person name="Hayashi T."/>
            <person name="Toyoda A."/>
            <person name="Oliveira C."/>
            <person name="Osipova E."/>
            <person name="Leigh N.D."/>
            <person name="Simon A."/>
            <person name="Yun M.H."/>
        </authorList>
    </citation>
    <scope>NUCLEOTIDE SEQUENCE</scope>
    <source>
        <strain evidence="1">20211129_DDA</strain>
        <tissue evidence="1">Liver</tissue>
    </source>
</reference>
<sequence>MQTLVDLCCQGLDPPTSHGARVPDSFARVKDGQTVTIVFASRTLRGAEFRLRGDGGGPMPGCPEKFVVLSSSSMGLPIPEKTDSFPIRGCFFGPLDFLELERAAREKLLTDVCREEEVVSSVLRIALDWNGRPQDKLLTDVPREEEIGTSKVSFDVIGVKTT</sequence>
<evidence type="ECO:0000313" key="1">
    <source>
        <dbReference type="EMBL" id="KAJ1146236.1"/>
    </source>
</evidence>
<keyword evidence="2" id="KW-1185">Reference proteome</keyword>
<dbReference type="AlphaFoldDB" id="A0AAV7R0X0"/>
<dbReference type="EMBL" id="JANPWB010000010">
    <property type="protein sequence ID" value="KAJ1146236.1"/>
    <property type="molecule type" value="Genomic_DNA"/>
</dbReference>
<name>A0AAV7R0X0_PLEWA</name>
<evidence type="ECO:0000313" key="2">
    <source>
        <dbReference type="Proteomes" id="UP001066276"/>
    </source>
</evidence>
<proteinExistence type="predicted"/>
<organism evidence="1 2">
    <name type="scientific">Pleurodeles waltl</name>
    <name type="common">Iberian ribbed newt</name>
    <dbReference type="NCBI Taxonomy" id="8319"/>
    <lineage>
        <taxon>Eukaryota</taxon>
        <taxon>Metazoa</taxon>
        <taxon>Chordata</taxon>
        <taxon>Craniata</taxon>
        <taxon>Vertebrata</taxon>
        <taxon>Euteleostomi</taxon>
        <taxon>Amphibia</taxon>
        <taxon>Batrachia</taxon>
        <taxon>Caudata</taxon>
        <taxon>Salamandroidea</taxon>
        <taxon>Salamandridae</taxon>
        <taxon>Pleurodelinae</taxon>
        <taxon>Pleurodeles</taxon>
    </lineage>
</organism>
<accession>A0AAV7R0X0</accession>
<gene>
    <name evidence="1" type="ORF">NDU88_012516</name>
</gene>
<dbReference type="Proteomes" id="UP001066276">
    <property type="component" value="Chromosome 6"/>
</dbReference>